<dbReference type="SUPFAM" id="SSF53300">
    <property type="entry name" value="vWA-like"/>
    <property type="match status" value="1"/>
</dbReference>
<evidence type="ECO:0000313" key="5">
    <source>
        <dbReference type="Proteomes" id="UP000272888"/>
    </source>
</evidence>
<evidence type="ECO:0000313" key="4">
    <source>
        <dbReference type="EMBL" id="RKH54638.1"/>
    </source>
</evidence>
<keyword evidence="1" id="KW-0175">Coiled coil</keyword>
<evidence type="ECO:0000259" key="3">
    <source>
        <dbReference type="SMART" id="SM00327"/>
    </source>
</evidence>
<dbReference type="CDD" id="cd00198">
    <property type="entry name" value="vWFA"/>
    <property type="match status" value="1"/>
</dbReference>
<name>A0A3A8PE07_9BACT</name>
<dbReference type="EMBL" id="RAWB01000294">
    <property type="protein sequence ID" value="RKH54638.1"/>
    <property type="molecule type" value="Genomic_DNA"/>
</dbReference>
<dbReference type="InterPro" id="IPR036465">
    <property type="entry name" value="vWFA_dom_sf"/>
</dbReference>
<dbReference type="AlphaFoldDB" id="A0A3A8PE07"/>
<feature type="compositionally biased region" description="Low complexity" evidence="2">
    <location>
        <begin position="358"/>
        <end position="372"/>
    </location>
</feature>
<accession>A0A3A8PE07</accession>
<evidence type="ECO:0000256" key="2">
    <source>
        <dbReference type="SAM" id="MobiDB-lite"/>
    </source>
</evidence>
<feature type="coiled-coil region" evidence="1">
    <location>
        <begin position="419"/>
        <end position="446"/>
    </location>
</feature>
<gene>
    <name evidence="4" type="ORF">D7V93_25195</name>
</gene>
<dbReference type="SMART" id="SM00327">
    <property type="entry name" value="VWA"/>
    <property type="match status" value="1"/>
</dbReference>
<comment type="caution">
    <text evidence="4">The sequence shown here is derived from an EMBL/GenBank/DDBJ whole genome shotgun (WGS) entry which is preliminary data.</text>
</comment>
<proteinExistence type="predicted"/>
<feature type="compositionally biased region" description="Polar residues" evidence="2">
    <location>
        <begin position="348"/>
        <end position="357"/>
    </location>
</feature>
<protein>
    <submittedName>
        <fullName evidence="4">VWA domain-containing protein</fullName>
    </submittedName>
</protein>
<dbReference type="Gene3D" id="3.40.50.410">
    <property type="entry name" value="von Willebrand factor, type A domain"/>
    <property type="match status" value="1"/>
</dbReference>
<feature type="region of interest" description="Disordered" evidence="2">
    <location>
        <begin position="348"/>
        <end position="372"/>
    </location>
</feature>
<evidence type="ECO:0000256" key="1">
    <source>
        <dbReference type="SAM" id="Coils"/>
    </source>
</evidence>
<dbReference type="Proteomes" id="UP000272888">
    <property type="component" value="Unassembled WGS sequence"/>
</dbReference>
<dbReference type="InterPro" id="IPR002035">
    <property type="entry name" value="VWF_A"/>
</dbReference>
<feature type="domain" description="VWFA" evidence="3">
    <location>
        <begin position="136"/>
        <end position="320"/>
    </location>
</feature>
<sequence length="479" mass="51279">MQAPAFFSAASAAFFSGWMFVTMNSPGVRRLNGLLWRTRNPVPEVDAGAFRPGAVGPPDLLPTPFVPRGPDGAARPPRWRTPMFKSLALGLGLLALPQVSFAGAPNAAAKQMAPAASQAPEGPAPVMVDAAVSAPRVQIALLLDTSSSMDGLIDQARRQLWTVVNTFQKARRDGQMARLEIALYEYGKESLPKESGYIRQILPFTTDLDRVSEQLFALSTNGGDEYCGQVIQKATTQLAWSKSKEDLKLIYIAGNESFTQGPVAYSKAVASAKEHGIVVNTVHCGPSQVGAQDGWTAAATLAQGQSLNIDQNRAVAQVSAPQDAELARLSGDLSKTYLGYGAQGSAGKQRQAAQDSNASVSASTTASRAASKASRLYDNSSWDLVDGAKKGTVKVEALREEELPPELKGKSVEERKAVVEAKSKERSDIQDRIQKLQGERVKYLAEQEKDAANKGAETLDTAIIQSVHKQAAARKLMLE</sequence>
<keyword evidence="5" id="KW-1185">Reference proteome</keyword>
<reference evidence="5" key="1">
    <citation type="submission" date="2018-09" db="EMBL/GenBank/DDBJ databases">
        <authorList>
            <person name="Livingstone P.G."/>
            <person name="Whitworth D.E."/>
        </authorList>
    </citation>
    <scope>NUCLEOTIDE SEQUENCE [LARGE SCALE GENOMIC DNA]</scope>
    <source>
        <strain evidence="5">CA051B</strain>
    </source>
</reference>
<organism evidence="4 5">
    <name type="scientific">Corallococcus llansteffanensis</name>
    <dbReference type="NCBI Taxonomy" id="2316731"/>
    <lineage>
        <taxon>Bacteria</taxon>
        <taxon>Pseudomonadati</taxon>
        <taxon>Myxococcota</taxon>
        <taxon>Myxococcia</taxon>
        <taxon>Myxococcales</taxon>
        <taxon>Cystobacterineae</taxon>
        <taxon>Myxococcaceae</taxon>
        <taxon>Corallococcus</taxon>
    </lineage>
</organism>
<dbReference type="Pfam" id="PF00092">
    <property type="entry name" value="VWA"/>
    <property type="match status" value="1"/>
</dbReference>